<dbReference type="AlphaFoldDB" id="A0A4S2H5H9"/>
<dbReference type="Proteomes" id="UP000308054">
    <property type="component" value="Unassembled WGS sequence"/>
</dbReference>
<dbReference type="PROSITE" id="PS51257">
    <property type="entry name" value="PROKAR_LIPOPROTEIN"/>
    <property type="match status" value="1"/>
</dbReference>
<keyword evidence="1" id="KW-0175">Coiled coil</keyword>
<feature type="coiled-coil region" evidence="1">
    <location>
        <begin position="205"/>
        <end position="239"/>
    </location>
</feature>
<accession>A0A4S2H5H9</accession>
<gene>
    <name evidence="2" type="ORF">E5163_05320</name>
</gene>
<dbReference type="EMBL" id="SRXW01000001">
    <property type="protein sequence ID" value="TGY90542.1"/>
    <property type="molecule type" value="Genomic_DNA"/>
</dbReference>
<protein>
    <submittedName>
        <fullName evidence="2">Uncharacterized protein</fullName>
    </submittedName>
</protein>
<evidence type="ECO:0000256" key="1">
    <source>
        <dbReference type="SAM" id="Coils"/>
    </source>
</evidence>
<name>A0A4S2H5H9_9PROT</name>
<reference evidence="2 3" key="1">
    <citation type="journal article" date="2017" name="Int. J. Syst. Evol. Microbiol.">
        <title>Marinicauda algicola sp. nov., isolated from a marine red alga Rhodosorus marinus.</title>
        <authorList>
            <person name="Jeong S.E."/>
            <person name="Jeon S.H."/>
            <person name="Chun B.H."/>
            <person name="Kim D.W."/>
            <person name="Jeon C.O."/>
        </authorList>
    </citation>
    <scope>NUCLEOTIDE SEQUENCE [LARGE SCALE GENOMIC DNA]</scope>
    <source>
        <strain evidence="2 3">JCM 31718</strain>
    </source>
</reference>
<organism evidence="2 3">
    <name type="scientific">Marinicauda algicola</name>
    <dbReference type="NCBI Taxonomy" id="2029849"/>
    <lineage>
        <taxon>Bacteria</taxon>
        <taxon>Pseudomonadati</taxon>
        <taxon>Pseudomonadota</taxon>
        <taxon>Alphaproteobacteria</taxon>
        <taxon>Maricaulales</taxon>
        <taxon>Maricaulaceae</taxon>
        <taxon>Marinicauda</taxon>
    </lineage>
</organism>
<keyword evidence="3" id="KW-1185">Reference proteome</keyword>
<comment type="caution">
    <text evidence="2">The sequence shown here is derived from an EMBL/GenBank/DDBJ whole genome shotgun (WGS) entry which is preliminary data.</text>
</comment>
<evidence type="ECO:0000313" key="2">
    <source>
        <dbReference type="EMBL" id="TGY90542.1"/>
    </source>
</evidence>
<evidence type="ECO:0000313" key="3">
    <source>
        <dbReference type="Proteomes" id="UP000308054"/>
    </source>
</evidence>
<proteinExistence type="predicted"/>
<sequence length="352" mass="37695">MTRGLALAAGLALAGCNTPHNDVLVFGTSTLVGVDIKPEPENGAASIALGYRREEAVWMPLLINGEWSRFAPQAVCEGEEAGSCLQSLDDDARWRAVIDDACPAYRTAGTETAADCMARLHRLYPNRPFDGDPRYVGRSVETRTVGGRTEIRTTRDDAYSVFASVGADISAGTSNGTVGVAQFFATGLAAQALAQNDSVADALAIRDRDGQVADAERRAAEAQEQRAETAAELAGLSQDRYEALRTAVGLSEDEAARSLAEGHSTASVDNQAEAWLNEADVADLQRFLASNCPLDDTLRSSLDALSNEGGEDSLSQMKALIRSRVQDEEAQFLTPAPTNRAIFLFRYRLCEG</sequence>